<evidence type="ECO:0000313" key="1">
    <source>
        <dbReference type="EMBL" id="WHQ72055.1"/>
    </source>
</evidence>
<accession>A0AAX3WNA8</accession>
<dbReference type="Proteomes" id="UP001223720">
    <property type="component" value="Chromosome"/>
</dbReference>
<dbReference type="AlphaFoldDB" id="A0AAX3WNA8"/>
<sequence length="88" mass="10252">MLAEFDAGFLFKGREPAHPVEELAVWGKRASAGAGLAARLIIVEHDRFARHPLREEGRQLRERLFDFYEEARRELPRARRRANGIYSF</sequence>
<dbReference type="RefSeq" id="WP_283536148.1">
    <property type="nucleotide sequence ID" value="NZ_CP073633.1"/>
</dbReference>
<evidence type="ECO:0000313" key="2">
    <source>
        <dbReference type="Proteomes" id="UP001223720"/>
    </source>
</evidence>
<gene>
    <name evidence="1" type="ORF">KEC54_11195</name>
</gene>
<dbReference type="EMBL" id="CP073633">
    <property type="protein sequence ID" value="WHQ72055.1"/>
    <property type="molecule type" value="Genomic_DNA"/>
</dbReference>
<reference evidence="1" key="1">
    <citation type="journal article" date="2022" name="Biotechnol. Bioprocess Eng.">
        <title>Pan-genome Analysis Reveals Comparative Genomic Features of Central Metabolic Pathways in Methylorubrum extorquens.</title>
        <authorList>
            <person name="Lee G.M."/>
            <person name="Scott-Nevros Z.K."/>
            <person name="Lee S.-M."/>
            <person name="Kim D."/>
        </authorList>
    </citation>
    <scope>NUCLEOTIDE SEQUENCE</scope>
    <source>
        <strain evidence="1">ATCC 55366</strain>
    </source>
</reference>
<proteinExistence type="predicted"/>
<protein>
    <submittedName>
        <fullName evidence="1">Uncharacterized protein</fullName>
    </submittedName>
</protein>
<name>A0AAX3WNA8_METEX</name>
<organism evidence="1 2">
    <name type="scientific">Methylorubrum extorquens</name>
    <name type="common">Methylobacterium dichloromethanicum</name>
    <name type="synonym">Methylobacterium extorquens</name>
    <dbReference type="NCBI Taxonomy" id="408"/>
    <lineage>
        <taxon>Bacteria</taxon>
        <taxon>Pseudomonadati</taxon>
        <taxon>Pseudomonadota</taxon>
        <taxon>Alphaproteobacteria</taxon>
        <taxon>Hyphomicrobiales</taxon>
        <taxon>Methylobacteriaceae</taxon>
        <taxon>Methylorubrum</taxon>
    </lineage>
</organism>